<dbReference type="InterPro" id="IPR051678">
    <property type="entry name" value="AGP_Transferase"/>
</dbReference>
<organism evidence="2 3">
    <name type="scientific">Arthrobotrys conoides</name>
    <dbReference type="NCBI Taxonomy" id="74498"/>
    <lineage>
        <taxon>Eukaryota</taxon>
        <taxon>Fungi</taxon>
        <taxon>Dikarya</taxon>
        <taxon>Ascomycota</taxon>
        <taxon>Pezizomycotina</taxon>
        <taxon>Orbiliomycetes</taxon>
        <taxon>Orbiliales</taxon>
        <taxon>Orbiliaceae</taxon>
        <taxon>Arthrobotrys</taxon>
    </lineage>
</organism>
<comment type="caution">
    <text evidence="2">The sequence shown here is derived from an EMBL/GenBank/DDBJ whole genome shotgun (WGS) entry which is preliminary data.</text>
</comment>
<reference evidence="2 3" key="1">
    <citation type="submission" date="2019-10" db="EMBL/GenBank/DDBJ databases">
        <authorList>
            <person name="Palmer J.M."/>
        </authorList>
    </citation>
    <scope>NUCLEOTIDE SEQUENCE [LARGE SCALE GENOMIC DNA]</scope>
    <source>
        <strain evidence="2 3">TWF506</strain>
    </source>
</reference>
<protein>
    <recommendedName>
        <fullName evidence="1">Aminoglycoside phosphotransferase domain-containing protein</fullName>
    </recommendedName>
</protein>
<name>A0AAN8RIE4_9PEZI</name>
<evidence type="ECO:0000313" key="2">
    <source>
        <dbReference type="EMBL" id="KAK6498280.1"/>
    </source>
</evidence>
<dbReference type="Pfam" id="PF01636">
    <property type="entry name" value="APH"/>
    <property type="match status" value="1"/>
</dbReference>
<dbReference type="Gene3D" id="3.90.1200.10">
    <property type="match status" value="1"/>
</dbReference>
<accession>A0AAN8RIE4</accession>
<evidence type="ECO:0000313" key="3">
    <source>
        <dbReference type="Proteomes" id="UP001307849"/>
    </source>
</evidence>
<proteinExistence type="predicted"/>
<dbReference type="AlphaFoldDB" id="A0AAN8RIE4"/>
<dbReference type="InterPro" id="IPR002575">
    <property type="entry name" value="Aminoglycoside_PTrfase"/>
</dbReference>
<dbReference type="InterPro" id="IPR011009">
    <property type="entry name" value="Kinase-like_dom_sf"/>
</dbReference>
<dbReference type="SUPFAM" id="SSF56112">
    <property type="entry name" value="Protein kinase-like (PK-like)"/>
    <property type="match status" value="1"/>
</dbReference>
<keyword evidence="3" id="KW-1185">Reference proteome</keyword>
<feature type="domain" description="Aminoglycoside phosphotransferase" evidence="1">
    <location>
        <begin position="54"/>
        <end position="211"/>
    </location>
</feature>
<dbReference type="PANTHER" id="PTHR21310:SF39">
    <property type="entry name" value="AMINOGLYCOSIDE PHOSPHOTRANSFERASE DOMAIN-CONTAINING PROTEIN"/>
    <property type="match status" value="1"/>
</dbReference>
<dbReference type="PANTHER" id="PTHR21310">
    <property type="entry name" value="AMINOGLYCOSIDE PHOSPHOTRANSFERASE-RELATED-RELATED"/>
    <property type="match status" value="1"/>
</dbReference>
<evidence type="ECO:0000259" key="1">
    <source>
        <dbReference type="Pfam" id="PF01636"/>
    </source>
</evidence>
<gene>
    <name evidence="2" type="ORF">TWF506_004519</name>
</gene>
<dbReference type="EMBL" id="JAVHJM010000014">
    <property type="protein sequence ID" value="KAK6498280.1"/>
    <property type="molecule type" value="Genomic_DNA"/>
</dbReference>
<dbReference type="Proteomes" id="UP001307849">
    <property type="component" value="Unassembled WGS sequence"/>
</dbReference>
<sequence length="293" mass="33438">MALHEILTDAELAELCHAKDHIAISSRVVKISNEAVIKYGWNLQPEEAQNLRIAGAILDPAIIRVPKFYRYFTHGEYSYLVMEYIEGRTPPESEYEDLANKIVNVLRYFRSIRGDIPGSLSGGISRGYFWESDFPNFQTTKQLEDWMNKRAQYNPKISLQGRDLVLCHLDLAPRNIIQGQKDGSLYLLDWESAGYYPESFELAGLGMTNMHTTRFEYILREKLGKDLGADDATFTENKTMIEAWLRGDRTYFKPTEISNRPPPFDITAYMARNGLLSTKTPAPAQPSPTAQVR</sequence>